<accession>A0A1I8PJ95</accession>
<sequence>MNCELCIIPLRRTKSYSIYDEFFDDKHRLVDVIEKYLQMQLKSTESQSSFLCQSCYTHLDDFHKFALLVKEKQESLNDIPTIKLEDSDDEEHEIGYIRDTDVLVEFKTDGDMQDDDAADMQEDLLIPAAGYANGTDYYNDSRSGFEYNSSWLTGNDRMFKSKNCFPKTPVRKTPYKTHTPEDRSRIVDAANRGDDWSALASRLGVKYKTAYTWVSTSRKEMFLKSGKTSFTEDEIQTIIQWIEENRQMTLKEIVAKVKSHLKKDVCVYFVEGTLEGRLYQHRRSQDYHPHLMNTIENKMKRSEYVKTLKYYMDLKKSIIWLGEANFKMFCRRAKGRFNTNSTIYATCDPTIYMMGAISHDGVLDLKRSRTRIRPEEIFKEWMETKRDNITNFVIVCDSDYCFSELDEYFNNSDVTLLLLSPYSCTLNPLEIIWENIKTNIKSQSNISHFIPNDLKEQRLLVAEKCIDDMLPNITVDDCQNAIRNANKRNKDIMDMLDMPVY</sequence>
<keyword evidence="2" id="KW-0863">Zinc-finger</keyword>
<dbReference type="Proteomes" id="UP000095300">
    <property type="component" value="Unassembled WGS sequence"/>
</dbReference>
<dbReference type="SUPFAM" id="SSF46689">
    <property type="entry name" value="Homeodomain-like"/>
    <property type="match status" value="1"/>
</dbReference>
<dbReference type="InterPro" id="IPR009057">
    <property type="entry name" value="Homeodomain-like_sf"/>
</dbReference>
<evidence type="ECO:0000256" key="2">
    <source>
        <dbReference type="PROSITE-ProRule" id="PRU01263"/>
    </source>
</evidence>
<dbReference type="PANTHER" id="PTHR48472">
    <property type="entry name" value="TC1-LIKE TRANSPOSASE DDE DOMAIN-CONTAINING PROTEIN"/>
    <property type="match status" value="1"/>
</dbReference>
<dbReference type="OrthoDB" id="6231388at2759"/>
<feature type="binding site" evidence="2">
    <location>
        <position position="55"/>
    </location>
    <ligand>
        <name>Zn(2+)</name>
        <dbReference type="ChEBI" id="CHEBI:29105"/>
    </ligand>
</feature>
<dbReference type="SUPFAM" id="SSF57716">
    <property type="entry name" value="Glucocorticoid receptor-like (DNA-binding domain)"/>
    <property type="match status" value="1"/>
</dbReference>
<comment type="subcellular location">
    <subcellularLocation>
        <location evidence="1">Nucleus</location>
    </subcellularLocation>
</comment>
<evidence type="ECO:0000313" key="4">
    <source>
        <dbReference type="EnsemblMetazoa" id="SCAU008602-PA"/>
    </source>
</evidence>
<dbReference type="GO" id="GO:0003676">
    <property type="term" value="F:nucleic acid binding"/>
    <property type="evidence" value="ECO:0007669"/>
    <property type="project" value="InterPro"/>
</dbReference>
<organism evidence="4 5">
    <name type="scientific">Stomoxys calcitrans</name>
    <name type="common">Stable fly</name>
    <name type="synonym">Conops calcitrans</name>
    <dbReference type="NCBI Taxonomy" id="35570"/>
    <lineage>
        <taxon>Eukaryota</taxon>
        <taxon>Metazoa</taxon>
        <taxon>Ecdysozoa</taxon>
        <taxon>Arthropoda</taxon>
        <taxon>Hexapoda</taxon>
        <taxon>Insecta</taxon>
        <taxon>Pterygota</taxon>
        <taxon>Neoptera</taxon>
        <taxon>Endopterygota</taxon>
        <taxon>Diptera</taxon>
        <taxon>Brachycera</taxon>
        <taxon>Muscomorpha</taxon>
        <taxon>Muscoidea</taxon>
        <taxon>Muscidae</taxon>
        <taxon>Stomoxys</taxon>
    </lineage>
</organism>
<dbReference type="STRING" id="35570.A0A1I8PJ95"/>
<evidence type="ECO:0000259" key="3">
    <source>
        <dbReference type="PROSITE" id="PS51915"/>
    </source>
</evidence>
<dbReference type="Pfam" id="PF07776">
    <property type="entry name" value="zf-AD"/>
    <property type="match status" value="1"/>
</dbReference>
<feature type="binding site" evidence="2">
    <location>
        <position position="3"/>
    </location>
    <ligand>
        <name>Zn(2+)</name>
        <dbReference type="ChEBI" id="CHEBI:29105"/>
    </ligand>
</feature>
<dbReference type="InterPro" id="IPR036397">
    <property type="entry name" value="RNaseH_sf"/>
</dbReference>
<keyword evidence="2" id="KW-0862">Zinc</keyword>
<dbReference type="PANTHER" id="PTHR48472:SF1">
    <property type="entry name" value="TC1-LIKE TRANSPOSASE DDE DOMAIN-CONTAINING PROTEIN"/>
    <property type="match status" value="1"/>
</dbReference>
<keyword evidence="5" id="KW-1185">Reference proteome</keyword>
<keyword evidence="2" id="KW-0479">Metal-binding</keyword>
<dbReference type="EnsemblMetazoa" id="SCAU008602-RA">
    <property type="protein sequence ID" value="SCAU008602-PA"/>
    <property type="gene ID" value="SCAU008602"/>
</dbReference>
<proteinExistence type="predicted"/>
<dbReference type="GO" id="GO:0005634">
    <property type="term" value="C:nucleus"/>
    <property type="evidence" value="ECO:0007669"/>
    <property type="project" value="UniProtKB-SubCell"/>
</dbReference>
<dbReference type="SMART" id="SM00868">
    <property type="entry name" value="zf-AD"/>
    <property type="match status" value="1"/>
</dbReference>
<protein>
    <recommendedName>
        <fullName evidence="3">ZAD domain-containing protein</fullName>
    </recommendedName>
</protein>
<dbReference type="KEGG" id="scac:106085205"/>
<dbReference type="Gene3D" id="3.40.1800.20">
    <property type="match status" value="1"/>
</dbReference>
<feature type="binding site" evidence="2">
    <location>
        <position position="52"/>
    </location>
    <ligand>
        <name>Zn(2+)</name>
        <dbReference type="ChEBI" id="CHEBI:29105"/>
    </ligand>
</feature>
<dbReference type="Gene3D" id="3.30.420.10">
    <property type="entry name" value="Ribonuclease H-like superfamily/Ribonuclease H"/>
    <property type="match status" value="1"/>
</dbReference>
<dbReference type="VEuPathDB" id="VectorBase:SCAU008602"/>
<evidence type="ECO:0000313" key="5">
    <source>
        <dbReference type="Proteomes" id="UP000095300"/>
    </source>
</evidence>
<dbReference type="PROSITE" id="PS51915">
    <property type="entry name" value="ZAD"/>
    <property type="match status" value="1"/>
</dbReference>
<dbReference type="InterPro" id="IPR012934">
    <property type="entry name" value="Znf_AD"/>
</dbReference>
<dbReference type="GO" id="GO:0008270">
    <property type="term" value="F:zinc ion binding"/>
    <property type="evidence" value="ECO:0007669"/>
    <property type="project" value="UniProtKB-UniRule"/>
</dbReference>
<gene>
    <name evidence="4" type="primary">106085205</name>
</gene>
<reference evidence="4" key="1">
    <citation type="submission" date="2020-05" db="UniProtKB">
        <authorList>
            <consortium name="EnsemblMetazoa"/>
        </authorList>
    </citation>
    <scope>IDENTIFICATION</scope>
    <source>
        <strain evidence="4">USDA</strain>
    </source>
</reference>
<name>A0A1I8PJ95_STOCA</name>
<evidence type="ECO:0000256" key="1">
    <source>
        <dbReference type="ARBA" id="ARBA00004123"/>
    </source>
</evidence>
<feature type="domain" description="ZAD" evidence="3">
    <location>
        <begin position="1"/>
        <end position="79"/>
    </location>
</feature>
<dbReference type="AlphaFoldDB" id="A0A1I8PJ95"/>
<feature type="binding site" evidence="2">
    <location>
        <position position="6"/>
    </location>
    <ligand>
        <name>Zn(2+)</name>
        <dbReference type="ChEBI" id="CHEBI:29105"/>
    </ligand>
</feature>